<accession>A0AAD9XAL7</accession>
<dbReference type="PANTHER" id="PTHR31973:SF195">
    <property type="entry name" value="MUDR FAMILY TRANSPOSASE"/>
    <property type="match status" value="1"/>
</dbReference>
<dbReference type="Proteomes" id="UP001280121">
    <property type="component" value="Unassembled WGS sequence"/>
</dbReference>
<dbReference type="PANTHER" id="PTHR31973">
    <property type="entry name" value="POLYPROTEIN, PUTATIVE-RELATED"/>
    <property type="match status" value="1"/>
</dbReference>
<sequence length="98" mass="11063">MAGKEHAKTILYGKPEDSYQLLPAYFHLLKVTNPGTLTAIHTDLNNNFLYAFFALGQCIKGFQTVIRPVIAIDATHLKGAFEGFIYVASCIPYSFWYR</sequence>
<reference evidence="1" key="1">
    <citation type="journal article" date="2023" name="Plant J.">
        <title>Genome sequences and population genomics provide insights into the demographic history, inbreeding, and mutation load of two 'living fossil' tree species of Dipteronia.</title>
        <authorList>
            <person name="Feng Y."/>
            <person name="Comes H.P."/>
            <person name="Chen J."/>
            <person name="Zhu S."/>
            <person name="Lu R."/>
            <person name="Zhang X."/>
            <person name="Li P."/>
            <person name="Qiu J."/>
            <person name="Olsen K.M."/>
            <person name="Qiu Y."/>
        </authorList>
    </citation>
    <scope>NUCLEOTIDE SEQUENCE</scope>
    <source>
        <strain evidence="1">KIB01</strain>
    </source>
</reference>
<dbReference type="AlphaFoldDB" id="A0AAD9XAL7"/>
<proteinExistence type="predicted"/>
<name>A0AAD9XAL7_9ROSI</name>
<evidence type="ECO:0008006" key="3">
    <source>
        <dbReference type="Google" id="ProtNLM"/>
    </source>
</evidence>
<evidence type="ECO:0000313" key="1">
    <source>
        <dbReference type="EMBL" id="KAK2655792.1"/>
    </source>
</evidence>
<comment type="caution">
    <text evidence="1">The sequence shown here is derived from an EMBL/GenBank/DDBJ whole genome shotgun (WGS) entry which is preliminary data.</text>
</comment>
<dbReference type="EMBL" id="JANJYI010000003">
    <property type="protein sequence ID" value="KAK2655792.1"/>
    <property type="molecule type" value="Genomic_DNA"/>
</dbReference>
<keyword evidence="2" id="KW-1185">Reference proteome</keyword>
<gene>
    <name evidence="1" type="ORF">Ddye_008844</name>
</gene>
<organism evidence="1 2">
    <name type="scientific">Dipteronia dyeriana</name>
    <dbReference type="NCBI Taxonomy" id="168575"/>
    <lineage>
        <taxon>Eukaryota</taxon>
        <taxon>Viridiplantae</taxon>
        <taxon>Streptophyta</taxon>
        <taxon>Embryophyta</taxon>
        <taxon>Tracheophyta</taxon>
        <taxon>Spermatophyta</taxon>
        <taxon>Magnoliopsida</taxon>
        <taxon>eudicotyledons</taxon>
        <taxon>Gunneridae</taxon>
        <taxon>Pentapetalae</taxon>
        <taxon>rosids</taxon>
        <taxon>malvids</taxon>
        <taxon>Sapindales</taxon>
        <taxon>Sapindaceae</taxon>
        <taxon>Hippocastanoideae</taxon>
        <taxon>Acereae</taxon>
        <taxon>Dipteronia</taxon>
    </lineage>
</organism>
<protein>
    <recommendedName>
        <fullName evidence="3">MULE transposase domain-containing protein</fullName>
    </recommendedName>
</protein>
<evidence type="ECO:0000313" key="2">
    <source>
        <dbReference type="Proteomes" id="UP001280121"/>
    </source>
</evidence>